<keyword evidence="2" id="KW-0067">ATP-binding</keyword>
<reference evidence="7 8" key="1">
    <citation type="submission" date="2020-08" db="EMBL/GenBank/DDBJ databases">
        <title>Genomic Encyclopedia of Type Strains, Phase IV (KMG-IV): sequencing the most valuable type-strain genomes for metagenomic binning, comparative biology and taxonomic classification.</title>
        <authorList>
            <person name="Goeker M."/>
        </authorList>
    </citation>
    <scope>NUCLEOTIDE SEQUENCE [LARGE SCALE GENOMIC DNA]</scope>
    <source>
        <strain evidence="7 8">DSM 22071</strain>
    </source>
</reference>
<dbReference type="EMBL" id="JACHID010000006">
    <property type="protein sequence ID" value="MBB5021868.1"/>
    <property type="molecule type" value="Genomic_DNA"/>
</dbReference>
<dbReference type="InterPro" id="IPR027417">
    <property type="entry name" value="P-loop_NTPase"/>
</dbReference>
<dbReference type="PROSITE" id="PS00688">
    <property type="entry name" value="SIGMA54_INTERACT_3"/>
    <property type="match status" value="1"/>
</dbReference>
<dbReference type="Proteomes" id="UP000528322">
    <property type="component" value="Unassembled WGS sequence"/>
</dbReference>
<evidence type="ECO:0000256" key="5">
    <source>
        <dbReference type="ARBA" id="ARBA00023163"/>
    </source>
</evidence>
<sequence length="504" mass="56733">MTKEWLFLKTAVDLIHSGRNIKMAINTVLLMMSEYFHFRYPSLFLKDMVTGQFGLEISPEVPSREKTLISAQLNTWRLHRSINSSAVVVMGREDRGFSENPFATYIEEGQGLNFLVMVAIEEPSKTLPLSFFSFFCRDMLDLNRRLEVLRTVGRVLYFALNSYGYRLDFTEEPQRHSVATVLDGVVGRSSSMREVADLVRRVAASRASVLITGESGTGKELIAQAIHRLSIRSNSPFVAVNCAALSHTVLESELFGHEKGAFTGAISRRIGRFEQADGGTLFLDEIGEVSAEFQSKLLRVLQEGEFERVGGNETIKVDVRILCATNRDLYRAVVEKRFREDLYYRVNVVNIEVPPLRQRDGDVELLARFFLDAINEDNHSDVAIHPRDIPLLDSHPWPGNVRELQNAVFRAFIDRRQGYANFSFLATSNPGALLAPASEADGWQAPVVAPVVSAQERSAYEQRKIVDALQASRGVQTEAAHLLGITPRQLRYRIKKYGIAVTKF</sequence>
<dbReference type="PANTHER" id="PTHR32071">
    <property type="entry name" value="TRANSCRIPTIONAL REGULATORY PROTEIN"/>
    <property type="match status" value="1"/>
</dbReference>
<dbReference type="InterPro" id="IPR003593">
    <property type="entry name" value="AAA+_ATPase"/>
</dbReference>
<feature type="domain" description="Sigma-54 factor interaction" evidence="6">
    <location>
        <begin position="185"/>
        <end position="413"/>
    </location>
</feature>
<name>A0A7W7Y4C9_9BACT</name>
<dbReference type="Pfam" id="PF00158">
    <property type="entry name" value="Sigma54_activat"/>
    <property type="match status" value="1"/>
</dbReference>
<gene>
    <name evidence="7" type="ORF">HNR37_001182</name>
</gene>
<dbReference type="InterPro" id="IPR002197">
    <property type="entry name" value="HTH_Fis"/>
</dbReference>
<dbReference type="Pfam" id="PF02954">
    <property type="entry name" value="HTH_8"/>
    <property type="match status" value="1"/>
</dbReference>
<evidence type="ECO:0000313" key="8">
    <source>
        <dbReference type="Proteomes" id="UP000528322"/>
    </source>
</evidence>
<dbReference type="FunFam" id="3.40.50.300:FF:000006">
    <property type="entry name" value="DNA-binding transcriptional regulator NtrC"/>
    <property type="match status" value="1"/>
</dbReference>
<dbReference type="Gene3D" id="1.10.8.60">
    <property type="match status" value="1"/>
</dbReference>
<accession>A0A7W7Y4C9</accession>
<dbReference type="PROSITE" id="PS00676">
    <property type="entry name" value="SIGMA54_INTERACT_2"/>
    <property type="match status" value="1"/>
</dbReference>
<dbReference type="SMART" id="SM00382">
    <property type="entry name" value="AAA"/>
    <property type="match status" value="1"/>
</dbReference>
<dbReference type="Gene3D" id="3.40.50.300">
    <property type="entry name" value="P-loop containing nucleotide triphosphate hydrolases"/>
    <property type="match status" value="1"/>
</dbReference>
<dbReference type="SUPFAM" id="SSF52540">
    <property type="entry name" value="P-loop containing nucleoside triphosphate hydrolases"/>
    <property type="match status" value="1"/>
</dbReference>
<protein>
    <submittedName>
        <fullName evidence="7">Transcriptional regulator with GAF, ATPase, and Fis domain</fullName>
    </submittedName>
</protein>
<dbReference type="CDD" id="cd00009">
    <property type="entry name" value="AAA"/>
    <property type="match status" value="1"/>
</dbReference>
<evidence type="ECO:0000313" key="7">
    <source>
        <dbReference type="EMBL" id="MBB5021868.1"/>
    </source>
</evidence>
<dbReference type="GO" id="GO:0006355">
    <property type="term" value="P:regulation of DNA-templated transcription"/>
    <property type="evidence" value="ECO:0007669"/>
    <property type="project" value="InterPro"/>
</dbReference>
<evidence type="ECO:0000256" key="3">
    <source>
        <dbReference type="ARBA" id="ARBA00023015"/>
    </source>
</evidence>
<keyword evidence="4" id="KW-0238">DNA-binding</keyword>
<dbReference type="AlphaFoldDB" id="A0A7W7Y4C9"/>
<dbReference type="SUPFAM" id="SSF46689">
    <property type="entry name" value="Homeodomain-like"/>
    <property type="match status" value="1"/>
</dbReference>
<dbReference type="PROSITE" id="PS50045">
    <property type="entry name" value="SIGMA54_INTERACT_4"/>
    <property type="match status" value="1"/>
</dbReference>
<keyword evidence="3" id="KW-0805">Transcription regulation</keyword>
<dbReference type="PANTHER" id="PTHR32071:SF117">
    <property type="entry name" value="PTS-DEPENDENT DIHYDROXYACETONE KINASE OPERON REGULATORY PROTEIN-RELATED"/>
    <property type="match status" value="1"/>
</dbReference>
<evidence type="ECO:0000256" key="2">
    <source>
        <dbReference type="ARBA" id="ARBA00022840"/>
    </source>
</evidence>
<organism evidence="7 8">
    <name type="scientific">Desulfurispira natronophila</name>
    <dbReference type="NCBI Taxonomy" id="682562"/>
    <lineage>
        <taxon>Bacteria</taxon>
        <taxon>Pseudomonadati</taxon>
        <taxon>Chrysiogenota</taxon>
        <taxon>Chrysiogenia</taxon>
        <taxon>Chrysiogenales</taxon>
        <taxon>Chrysiogenaceae</taxon>
        <taxon>Desulfurispira</taxon>
    </lineage>
</organism>
<evidence type="ECO:0000256" key="4">
    <source>
        <dbReference type="ARBA" id="ARBA00023125"/>
    </source>
</evidence>
<dbReference type="InterPro" id="IPR009057">
    <property type="entry name" value="Homeodomain-like_sf"/>
</dbReference>
<dbReference type="Pfam" id="PF25601">
    <property type="entry name" value="AAA_lid_14"/>
    <property type="match status" value="1"/>
</dbReference>
<evidence type="ECO:0000259" key="6">
    <source>
        <dbReference type="PROSITE" id="PS50045"/>
    </source>
</evidence>
<keyword evidence="5" id="KW-0804">Transcription</keyword>
<keyword evidence="8" id="KW-1185">Reference proteome</keyword>
<dbReference type="InterPro" id="IPR002078">
    <property type="entry name" value="Sigma_54_int"/>
</dbReference>
<evidence type="ECO:0000256" key="1">
    <source>
        <dbReference type="ARBA" id="ARBA00022741"/>
    </source>
</evidence>
<dbReference type="InterPro" id="IPR025943">
    <property type="entry name" value="Sigma_54_int_dom_ATP-bd_2"/>
</dbReference>
<comment type="caution">
    <text evidence="7">The sequence shown here is derived from an EMBL/GenBank/DDBJ whole genome shotgun (WGS) entry which is preliminary data.</text>
</comment>
<dbReference type="InterPro" id="IPR025662">
    <property type="entry name" value="Sigma_54_int_dom_ATP-bd_1"/>
</dbReference>
<dbReference type="InterPro" id="IPR025944">
    <property type="entry name" value="Sigma_54_int_dom_CS"/>
</dbReference>
<dbReference type="GO" id="GO:0043565">
    <property type="term" value="F:sequence-specific DNA binding"/>
    <property type="evidence" value="ECO:0007669"/>
    <property type="project" value="InterPro"/>
</dbReference>
<keyword evidence="1" id="KW-0547">Nucleotide-binding</keyword>
<dbReference type="InterPro" id="IPR058031">
    <property type="entry name" value="AAA_lid_NorR"/>
</dbReference>
<dbReference type="PRINTS" id="PR01590">
    <property type="entry name" value="HTHFIS"/>
</dbReference>
<dbReference type="PROSITE" id="PS00675">
    <property type="entry name" value="SIGMA54_INTERACT_1"/>
    <property type="match status" value="1"/>
</dbReference>
<dbReference type="GO" id="GO:0005524">
    <property type="term" value="F:ATP binding"/>
    <property type="evidence" value="ECO:0007669"/>
    <property type="project" value="UniProtKB-KW"/>
</dbReference>
<proteinExistence type="predicted"/>
<dbReference type="Gene3D" id="1.10.10.60">
    <property type="entry name" value="Homeodomain-like"/>
    <property type="match status" value="1"/>
</dbReference>
<dbReference type="RefSeq" id="WP_183731365.1">
    <property type="nucleotide sequence ID" value="NZ_JACHID010000006.1"/>
</dbReference>